<evidence type="ECO:0000313" key="3">
    <source>
        <dbReference type="EMBL" id="GGA90398.1"/>
    </source>
</evidence>
<comment type="caution">
    <text evidence="3">The sequence shown here is derived from an EMBL/GenBank/DDBJ whole genome shotgun (WGS) entry which is preliminary data.</text>
</comment>
<reference evidence="3" key="2">
    <citation type="submission" date="2020-09" db="EMBL/GenBank/DDBJ databases">
        <authorList>
            <person name="Sun Q."/>
            <person name="Zhou Y."/>
        </authorList>
    </citation>
    <scope>NUCLEOTIDE SEQUENCE</scope>
    <source>
        <strain evidence="3">CGMCC 1.15322</strain>
    </source>
</reference>
<keyword evidence="1" id="KW-0488">Methylation</keyword>
<dbReference type="Proteomes" id="UP000620596">
    <property type="component" value="Unassembled WGS sequence"/>
</dbReference>
<keyword evidence="2" id="KW-0472">Membrane</keyword>
<dbReference type="AlphaFoldDB" id="A0A916WDB6"/>
<evidence type="ECO:0000256" key="1">
    <source>
        <dbReference type="ARBA" id="ARBA00022481"/>
    </source>
</evidence>
<dbReference type="PRINTS" id="PR00813">
    <property type="entry name" value="BCTERIALGSPG"/>
</dbReference>
<dbReference type="GO" id="GO:0015627">
    <property type="term" value="C:type II protein secretion system complex"/>
    <property type="evidence" value="ECO:0007669"/>
    <property type="project" value="InterPro"/>
</dbReference>
<dbReference type="GO" id="GO:0015628">
    <property type="term" value="P:protein secretion by the type II secretion system"/>
    <property type="evidence" value="ECO:0007669"/>
    <property type="project" value="InterPro"/>
</dbReference>
<dbReference type="RefSeq" id="WP_229676166.1">
    <property type="nucleotide sequence ID" value="NZ_BMIG01000002.1"/>
</dbReference>
<evidence type="ECO:0008006" key="5">
    <source>
        <dbReference type="Google" id="ProtNLM"/>
    </source>
</evidence>
<evidence type="ECO:0000313" key="4">
    <source>
        <dbReference type="Proteomes" id="UP000620596"/>
    </source>
</evidence>
<keyword evidence="2" id="KW-1133">Transmembrane helix</keyword>
<dbReference type="InterPro" id="IPR000983">
    <property type="entry name" value="Bac_GSPG_pilin"/>
</dbReference>
<dbReference type="EMBL" id="BMIG01000002">
    <property type="protein sequence ID" value="GGA90398.1"/>
    <property type="molecule type" value="Genomic_DNA"/>
</dbReference>
<keyword evidence="4" id="KW-1185">Reference proteome</keyword>
<gene>
    <name evidence="3" type="ORF">GCM10011496_09130</name>
</gene>
<dbReference type="SUPFAM" id="SSF54523">
    <property type="entry name" value="Pili subunits"/>
    <property type="match status" value="1"/>
</dbReference>
<organism evidence="3 4">
    <name type="scientific">Polaromonas eurypsychrophila</name>
    <dbReference type="NCBI Taxonomy" id="1614635"/>
    <lineage>
        <taxon>Bacteria</taxon>
        <taxon>Pseudomonadati</taxon>
        <taxon>Pseudomonadota</taxon>
        <taxon>Betaproteobacteria</taxon>
        <taxon>Burkholderiales</taxon>
        <taxon>Comamonadaceae</taxon>
        <taxon>Polaromonas</taxon>
    </lineage>
</organism>
<dbReference type="InterPro" id="IPR012902">
    <property type="entry name" value="N_methyl_site"/>
</dbReference>
<dbReference type="Pfam" id="PF07963">
    <property type="entry name" value="N_methyl"/>
    <property type="match status" value="1"/>
</dbReference>
<name>A0A916WDB6_9BURK</name>
<keyword evidence="2" id="KW-0812">Transmembrane</keyword>
<proteinExistence type="predicted"/>
<reference evidence="3" key="1">
    <citation type="journal article" date="2014" name="Int. J. Syst. Evol. Microbiol.">
        <title>Complete genome sequence of Corynebacterium casei LMG S-19264T (=DSM 44701T), isolated from a smear-ripened cheese.</title>
        <authorList>
            <consortium name="US DOE Joint Genome Institute (JGI-PGF)"/>
            <person name="Walter F."/>
            <person name="Albersmeier A."/>
            <person name="Kalinowski J."/>
            <person name="Ruckert C."/>
        </authorList>
    </citation>
    <scope>NUCLEOTIDE SEQUENCE</scope>
    <source>
        <strain evidence="3">CGMCC 1.15322</strain>
    </source>
</reference>
<dbReference type="NCBIfam" id="TIGR02532">
    <property type="entry name" value="IV_pilin_GFxxxE"/>
    <property type="match status" value="1"/>
</dbReference>
<evidence type="ECO:0000256" key="2">
    <source>
        <dbReference type="SAM" id="Phobius"/>
    </source>
</evidence>
<dbReference type="InterPro" id="IPR045584">
    <property type="entry name" value="Pilin-like"/>
</dbReference>
<feature type="transmembrane region" description="Helical" evidence="2">
    <location>
        <begin position="38"/>
        <end position="58"/>
    </location>
</feature>
<protein>
    <recommendedName>
        <fullName evidence="5">General secretion pathway protein J</fullName>
    </recommendedName>
</protein>
<accession>A0A916WDB6</accession>
<sequence>MTDVSMTYPFAPAGRTGAALIGGCEVAIRLRSNRACGFTLIELMVAITVMSLLAVLSWRGLDGMARAQAQTSLRADQVLTLQAGLAQWKIDLDALTHTPHVNPLDWDGRVLRLTRRTAAPGDGLLVVAWTRRAEDAGQWARWQSPVIRTSSGWSDAWGHASAWAQGANTRDQTSEVRIAPLENWQIFYFRGNAWTHPMSSAGALTAIPPGQPALQIVSETVIPDGIRLVLKLSASQAISGTLTIDWVSPTLSGDKS</sequence>